<dbReference type="CDD" id="cd00761">
    <property type="entry name" value="Glyco_tranf_GTA_type"/>
    <property type="match status" value="1"/>
</dbReference>
<name>A0A6J5KTI8_9CAUD</name>
<gene>
    <name evidence="2" type="ORF">UFOVP49_151</name>
</gene>
<dbReference type="InterPro" id="IPR029044">
    <property type="entry name" value="Nucleotide-diphossugar_trans"/>
</dbReference>
<sequence>MISIIIPTMWKAKELERMLPLVLEHNLIGEVIIIDNDTKSRSFELPKNKKLKILVQKKNIFCNPAWNLGADEAKYDKLCLMSDDIIFDINVFSLVYGMVTGDLGVIGPNGDGIKPFAVNSPLMKLSPIKEMNNWRGFGTLMFINKSNYLKIPEKLLIWWGDLWLYDYMAIQKKQNFTIDKFCVNTEMGTTAYTMNDIIAKENSICMPLFDKLYAEYTKAGSFLSDPIATKIYEIVTQNAHTR</sequence>
<evidence type="ECO:0000259" key="1">
    <source>
        <dbReference type="Pfam" id="PF00535"/>
    </source>
</evidence>
<evidence type="ECO:0000313" key="2">
    <source>
        <dbReference type="EMBL" id="CAB4124313.1"/>
    </source>
</evidence>
<accession>A0A6J5KTI8</accession>
<dbReference type="Pfam" id="PF00535">
    <property type="entry name" value="Glycos_transf_2"/>
    <property type="match status" value="1"/>
</dbReference>
<dbReference type="SUPFAM" id="SSF53448">
    <property type="entry name" value="Nucleotide-diphospho-sugar transferases"/>
    <property type="match status" value="1"/>
</dbReference>
<reference evidence="2" key="1">
    <citation type="submission" date="2020-04" db="EMBL/GenBank/DDBJ databases">
        <authorList>
            <person name="Chiriac C."/>
            <person name="Salcher M."/>
            <person name="Ghai R."/>
            <person name="Kavagutti S V."/>
        </authorList>
    </citation>
    <scope>NUCLEOTIDE SEQUENCE</scope>
</reference>
<protein>
    <submittedName>
        <fullName evidence="2">Glyco_tranf_GTA_type domain containing protein</fullName>
    </submittedName>
</protein>
<dbReference type="InterPro" id="IPR001173">
    <property type="entry name" value="Glyco_trans_2-like"/>
</dbReference>
<organism evidence="2">
    <name type="scientific">uncultured Caudovirales phage</name>
    <dbReference type="NCBI Taxonomy" id="2100421"/>
    <lineage>
        <taxon>Viruses</taxon>
        <taxon>Duplodnaviria</taxon>
        <taxon>Heunggongvirae</taxon>
        <taxon>Uroviricota</taxon>
        <taxon>Caudoviricetes</taxon>
        <taxon>Peduoviridae</taxon>
        <taxon>Maltschvirus</taxon>
        <taxon>Maltschvirus maltsch</taxon>
    </lineage>
</organism>
<proteinExistence type="predicted"/>
<dbReference type="Gene3D" id="3.90.550.10">
    <property type="entry name" value="Spore Coat Polysaccharide Biosynthesis Protein SpsA, Chain A"/>
    <property type="match status" value="1"/>
</dbReference>
<dbReference type="EMBL" id="LR796178">
    <property type="protein sequence ID" value="CAB4124313.1"/>
    <property type="molecule type" value="Genomic_DNA"/>
</dbReference>
<feature type="domain" description="Glycosyltransferase 2-like" evidence="1">
    <location>
        <begin position="3"/>
        <end position="138"/>
    </location>
</feature>